<feature type="region of interest" description="Disordered" evidence="1">
    <location>
        <begin position="600"/>
        <end position="635"/>
    </location>
</feature>
<dbReference type="RefSeq" id="WP_132883677.1">
    <property type="nucleotide sequence ID" value="NZ_JBBGZA010000003.1"/>
</dbReference>
<keyword evidence="3" id="KW-1185">Reference proteome</keyword>
<dbReference type="PANTHER" id="PTHR35399">
    <property type="entry name" value="SLR8030 PROTEIN"/>
    <property type="match status" value="1"/>
</dbReference>
<evidence type="ECO:0000256" key="1">
    <source>
        <dbReference type="SAM" id="MobiDB-lite"/>
    </source>
</evidence>
<feature type="compositionally biased region" description="Polar residues" evidence="1">
    <location>
        <begin position="796"/>
        <end position="810"/>
    </location>
</feature>
<gene>
    <name evidence="2" type="ORF">WH159_18465</name>
</gene>
<evidence type="ECO:0000313" key="3">
    <source>
        <dbReference type="Proteomes" id="UP001380365"/>
    </source>
</evidence>
<proteinExistence type="predicted"/>
<dbReference type="Pfam" id="PF05787">
    <property type="entry name" value="PhoX"/>
    <property type="match status" value="1"/>
</dbReference>
<evidence type="ECO:0000313" key="2">
    <source>
        <dbReference type="EMBL" id="MEJ5096498.1"/>
    </source>
</evidence>
<accession>A0ABU8QAE2</accession>
<dbReference type="Pfam" id="PF22352">
    <property type="entry name" value="K319L-like_PKD"/>
    <property type="match status" value="1"/>
</dbReference>
<feature type="region of interest" description="Disordered" evidence="1">
    <location>
        <begin position="792"/>
        <end position="819"/>
    </location>
</feature>
<organism evidence="2 3">
    <name type="scientific">Sphingomonas molluscorum</name>
    <dbReference type="NCBI Taxonomy" id="418184"/>
    <lineage>
        <taxon>Bacteria</taxon>
        <taxon>Pseudomonadati</taxon>
        <taxon>Pseudomonadota</taxon>
        <taxon>Alphaproteobacteria</taxon>
        <taxon>Sphingomonadales</taxon>
        <taxon>Sphingomonadaceae</taxon>
        <taxon>Sphingomonas</taxon>
    </lineage>
</organism>
<protein>
    <submittedName>
        <fullName evidence="2">Alkaline phosphatase PhoX</fullName>
    </submittedName>
</protein>
<dbReference type="InterPro" id="IPR008557">
    <property type="entry name" value="PhoX"/>
</dbReference>
<dbReference type="Gene3D" id="2.60.40.3010">
    <property type="match status" value="1"/>
</dbReference>
<sequence length="834" mass="87079">MTSNTTDIGYDDGDIDTNRTASRHLNDLVSERYSRRQTLMGGISAMATAVFGSAVLAGCNDDDDDTGSTPGFTVSATSSGEAKAGRVVTLTGTVSGGSASSVAWAQTSGTSVTLVNATSNVATFIAPAVATPTNLTFRFTGAGANLATASATVTVLVGAPELGFAAVPKSLADVVAVPAGYTVSVLYRLGDPIASSLAPYGNNGTDGDFARRAGDHHDGMSYFGLQASGSAPDAANSTRGLLVLNHENITQAYLHANGPTSVAGVRPEAEALKEIEAHGVSVIEVTRGSNGGWSYAQGSAFNRRITPNTLMAFHGPARGDASLRTAYSADGTAGRGTINNCANGSTPWHSYLTNEENWAGYFRRNAGDAAIRAAAGRAAQNASLARYGIAEGRTGNYGWTTVTPAAADSTIFRRWNATASAGLPADGTGDFRNEPFQFGWVVEIDPFDPASTPRKRTALGRMNHEGCQIGRTVAGVRPAFYMGDDAQNEYIYKFVSQQPWAAADANRPDRLAVGDKYLDTGTLYVARFDASGEGQWLPLVFGQGPLTPANGFTSQADVLIHTRLAADALGATPMDRPEWTAVNPVTGEMYCTLTNNSNRAVTPASGSQRRVDAANPRAYLDPRSDGRSPTRGNANGHVVRLREAGDTSEATSFTWDIYAFGAGSDLDPAGINLSGLDATNDFSSPDGLWFGLPSNPSGQVTPLMWMQTDDGAFTDQTNCMMLAAIPGIVGDGKAQTVTSTLDGQTATVTTRAGRAPGATLRRFLVGPKECEITGIHSTPDGRSLFVNIQHPGENGNPANITSNWPANQTAAAPGQRPRSSTIVITRDDGGVVGL</sequence>
<name>A0ABU8QAE2_9SPHN</name>
<dbReference type="EMBL" id="JBBGZA010000003">
    <property type="protein sequence ID" value="MEJ5096498.1"/>
    <property type="molecule type" value="Genomic_DNA"/>
</dbReference>
<dbReference type="Proteomes" id="UP001380365">
    <property type="component" value="Unassembled WGS sequence"/>
</dbReference>
<comment type="caution">
    <text evidence="2">The sequence shown here is derived from an EMBL/GenBank/DDBJ whole genome shotgun (WGS) entry which is preliminary data.</text>
</comment>
<reference evidence="2 3" key="1">
    <citation type="submission" date="2023-12" db="EMBL/GenBank/DDBJ databases">
        <title>Gut-associated functions are favored during microbiome assembly across C. elegans life.</title>
        <authorList>
            <person name="Zimmermann J."/>
        </authorList>
    </citation>
    <scope>NUCLEOTIDE SEQUENCE [LARGE SCALE GENOMIC DNA]</scope>
    <source>
        <strain evidence="2 3">JUb134</strain>
    </source>
</reference>
<dbReference type="PANTHER" id="PTHR35399:SF2">
    <property type="entry name" value="DUF839 DOMAIN-CONTAINING PROTEIN"/>
    <property type="match status" value="1"/>
</dbReference>